<dbReference type="GO" id="GO:0048364">
    <property type="term" value="P:root development"/>
    <property type="evidence" value="ECO:0007669"/>
    <property type="project" value="InterPro"/>
</dbReference>
<dbReference type="GO" id="GO:0006995">
    <property type="term" value="P:cellular response to nitrogen starvation"/>
    <property type="evidence" value="ECO:0007669"/>
    <property type="project" value="UniProtKB-ARBA"/>
</dbReference>
<dbReference type="PhylomeDB" id="A0A022RV46"/>
<keyword evidence="6 9" id="KW-0732">Signal</keyword>
<dbReference type="STRING" id="4155.A0A022RV46"/>
<dbReference type="PANTHER" id="PTHR33348">
    <property type="entry name" value="PRECURSOR OF CEP5"/>
    <property type="match status" value="1"/>
</dbReference>
<dbReference type="Proteomes" id="UP000030748">
    <property type="component" value="Unassembled WGS sequence"/>
</dbReference>
<dbReference type="AlphaFoldDB" id="A0A022RV46"/>
<feature type="chain" id="PRO_5001505472" evidence="9">
    <location>
        <begin position="28"/>
        <end position="96"/>
    </location>
</feature>
<name>A0A022RV46_ERYGU</name>
<comment type="similarity">
    <text evidence="2">Belongs to the C-terminally encoded plant signaling peptide (CEP) family.</text>
</comment>
<evidence type="ECO:0000256" key="6">
    <source>
        <dbReference type="ARBA" id="ARBA00022729"/>
    </source>
</evidence>
<evidence type="ECO:0000256" key="5">
    <source>
        <dbReference type="ARBA" id="ARBA00022702"/>
    </source>
</evidence>
<dbReference type="GO" id="GO:0005576">
    <property type="term" value="C:extracellular region"/>
    <property type="evidence" value="ECO:0000318"/>
    <property type="project" value="GO_Central"/>
</dbReference>
<protein>
    <submittedName>
        <fullName evidence="10">Uncharacterized protein</fullName>
    </submittedName>
</protein>
<evidence type="ECO:0000256" key="1">
    <source>
        <dbReference type="ARBA" id="ARBA00004271"/>
    </source>
</evidence>
<keyword evidence="5" id="KW-0372">Hormone</keyword>
<feature type="compositionally biased region" description="Pro residues" evidence="8">
    <location>
        <begin position="55"/>
        <end position="64"/>
    </location>
</feature>
<dbReference type="EMBL" id="KI630214">
    <property type="protein sequence ID" value="EYU44382.1"/>
    <property type="molecule type" value="Genomic_DNA"/>
</dbReference>
<dbReference type="InterPro" id="IPR033250">
    <property type="entry name" value="CEP"/>
</dbReference>
<dbReference type="GO" id="GO:0048046">
    <property type="term" value="C:apoplast"/>
    <property type="evidence" value="ECO:0007669"/>
    <property type="project" value="UniProtKB-SubCell"/>
</dbReference>
<gene>
    <name evidence="10" type="ORF">MIMGU_mgv11b016607mg</name>
</gene>
<dbReference type="eggNOG" id="ENOG502SCM9">
    <property type="taxonomic scope" value="Eukaryota"/>
</dbReference>
<accession>A0A022RV46</accession>
<feature type="region of interest" description="Disordered" evidence="8">
    <location>
        <begin position="50"/>
        <end position="96"/>
    </location>
</feature>
<keyword evidence="11" id="KW-1185">Reference proteome</keyword>
<dbReference type="GO" id="GO:0005179">
    <property type="term" value="F:hormone activity"/>
    <property type="evidence" value="ECO:0000318"/>
    <property type="project" value="GO_Central"/>
</dbReference>
<sequence>MAQKKMSIGFFFLVIIIISLKIQSTEGRKFKVSNKLPTKCSSMALCGNEAAASTLPPPPPPLPPVTTDTRPPAAPGHADDFRPTTPGHSPGIGHSL</sequence>
<evidence type="ECO:0000256" key="2">
    <source>
        <dbReference type="ARBA" id="ARBA00008963"/>
    </source>
</evidence>
<proteinExistence type="inferred from homology"/>
<comment type="subcellular location">
    <subcellularLocation>
        <location evidence="1">Secreted</location>
        <location evidence="1">Extracellular space</location>
        <location evidence="1">Apoplast</location>
    </subcellularLocation>
</comment>
<organism evidence="10 11">
    <name type="scientific">Erythranthe guttata</name>
    <name type="common">Yellow monkey flower</name>
    <name type="synonym">Mimulus guttatus</name>
    <dbReference type="NCBI Taxonomy" id="4155"/>
    <lineage>
        <taxon>Eukaryota</taxon>
        <taxon>Viridiplantae</taxon>
        <taxon>Streptophyta</taxon>
        <taxon>Embryophyta</taxon>
        <taxon>Tracheophyta</taxon>
        <taxon>Spermatophyta</taxon>
        <taxon>Magnoliopsida</taxon>
        <taxon>eudicotyledons</taxon>
        <taxon>Gunneridae</taxon>
        <taxon>Pentapetalae</taxon>
        <taxon>asterids</taxon>
        <taxon>lamiids</taxon>
        <taxon>Lamiales</taxon>
        <taxon>Phrymaceae</taxon>
        <taxon>Erythranthe</taxon>
    </lineage>
</organism>
<keyword evidence="4" id="KW-0964">Secreted</keyword>
<dbReference type="PANTHER" id="PTHR33348:SF39">
    <property type="entry name" value="PRECURSOR OF CEP5"/>
    <property type="match status" value="1"/>
</dbReference>
<feature type="signal peptide" evidence="9">
    <location>
        <begin position="1"/>
        <end position="27"/>
    </location>
</feature>
<keyword evidence="7" id="KW-0379">Hydroxylation</keyword>
<evidence type="ECO:0000256" key="8">
    <source>
        <dbReference type="SAM" id="MobiDB-lite"/>
    </source>
</evidence>
<reference evidence="10 11" key="1">
    <citation type="journal article" date="2013" name="Proc. Natl. Acad. Sci. U.S.A.">
        <title>Fine-scale variation in meiotic recombination in Mimulus inferred from population shotgun sequencing.</title>
        <authorList>
            <person name="Hellsten U."/>
            <person name="Wright K.M."/>
            <person name="Jenkins J."/>
            <person name="Shu S."/>
            <person name="Yuan Y."/>
            <person name="Wessler S.R."/>
            <person name="Schmutz J."/>
            <person name="Willis J.H."/>
            <person name="Rokhsar D.S."/>
        </authorList>
    </citation>
    <scope>NUCLEOTIDE SEQUENCE [LARGE SCALE GENOMIC DNA]</scope>
    <source>
        <strain evidence="11">cv. DUN x IM62</strain>
    </source>
</reference>
<dbReference type="GO" id="GO:1901371">
    <property type="term" value="P:regulation of leaf morphogenesis"/>
    <property type="evidence" value="ECO:0000318"/>
    <property type="project" value="GO_Central"/>
</dbReference>
<evidence type="ECO:0000256" key="3">
    <source>
        <dbReference type="ARBA" id="ARBA00022523"/>
    </source>
</evidence>
<evidence type="ECO:0000313" key="10">
    <source>
        <dbReference type="EMBL" id="EYU44382.1"/>
    </source>
</evidence>
<keyword evidence="3" id="KW-0052">Apoplast</keyword>
<evidence type="ECO:0000256" key="9">
    <source>
        <dbReference type="SAM" id="SignalP"/>
    </source>
</evidence>
<dbReference type="GO" id="GO:1902025">
    <property type="term" value="P:nitrate import"/>
    <property type="evidence" value="ECO:0000318"/>
    <property type="project" value="GO_Central"/>
</dbReference>
<evidence type="ECO:0000256" key="4">
    <source>
        <dbReference type="ARBA" id="ARBA00022525"/>
    </source>
</evidence>
<evidence type="ECO:0000256" key="7">
    <source>
        <dbReference type="ARBA" id="ARBA00023278"/>
    </source>
</evidence>
<dbReference type="GO" id="GO:2000280">
    <property type="term" value="P:regulation of root development"/>
    <property type="evidence" value="ECO:0000318"/>
    <property type="project" value="GO_Central"/>
</dbReference>
<evidence type="ECO:0000313" key="11">
    <source>
        <dbReference type="Proteomes" id="UP000030748"/>
    </source>
</evidence>